<protein>
    <submittedName>
        <fullName evidence="3">S-layer homology domain-containing protein</fullName>
    </submittedName>
</protein>
<dbReference type="InterPro" id="IPR013378">
    <property type="entry name" value="InlB-like_B-rpt"/>
</dbReference>
<feature type="domain" description="SLH" evidence="2">
    <location>
        <begin position="562"/>
        <end position="621"/>
    </location>
</feature>
<proteinExistence type="predicted"/>
<dbReference type="PANTHER" id="PTHR43308:SF5">
    <property type="entry name" value="S-LAYER PROTEIN _ PEPTIDOGLYCAN ENDO-BETA-N-ACETYLGLUCOSAMINIDASE"/>
    <property type="match status" value="1"/>
</dbReference>
<accession>A0AA95EX58</accession>
<comment type="subcellular location">
    <subcellularLocation>
        <location evidence="1">Cell envelope</location>
    </subcellularLocation>
</comment>
<evidence type="ECO:0000313" key="3">
    <source>
        <dbReference type="EMBL" id="WEK53577.1"/>
    </source>
</evidence>
<dbReference type="InterPro" id="IPR042229">
    <property type="entry name" value="Listeria/Bacterioides_rpt_sf"/>
</dbReference>
<evidence type="ECO:0000313" key="4">
    <source>
        <dbReference type="Proteomes" id="UP001178662"/>
    </source>
</evidence>
<reference evidence="3" key="1">
    <citation type="submission" date="2023-03" db="EMBL/GenBank/DDBJ databases">
        <title>Andean soil-derived lignocellulolytic bacterial consortium as a source of novel taxa and putative plastic-active enzymes.</title>
        <authorList>
            <person name="Diaz-Garcia L."/>
            <person name="Chuvochina M."/>
            <person name="Feuerriegel G."/>
            <person name="Bunk B."/>
            <person name="Sproer C."/>
            <person name="Streit W.R."/>
            <person name="Rodriguez L.M."/>
            <person name="Overmann J."/>
            <person name="Jimenez D.J."/>
        </authorList>
    </citation>
    <scope>NUCLEOTIDE SEQUENCE</scope>
    <source>
        <strain evidence="3">MAG 2441</strain>
    </source>
</reference>
<dbReference type="Gene3D" id="2.160.20.110">
    <property type="match status" value="1"/>
</dbReference>
<dbReference type="Pfam" id="PF00395">
    <property type="entry name" value="SLH"/>
    <property type="match status" value="3"/>
</dbReference>
<dbReference type="GO" id="GO:0030313">
    <property type="term" value="C:cell envelope"/>
    <property type="evidence" value="ECO:0007669"/>
    <property type="project" value="UniProtKB-SubCell"/>
</dbReference>
<dbReference type="Proteomes" id="UP001178662">
    <property type="component" value="Chromosome"/>
</dbReference>
<sequence>MKENTLMHGFQRSMIFSLVIVMVLGIGSWNKAYAERAPVPFAGGDGTEASPYLISTASQLNEVRYNLVQNKHFKLINDIDLSIDYDNWEPIANNYGDFFNGVFDGNGHKILNLTIKASPNYPYTGLFGQISSDSVVKNLGLENVNINVFSNNVGGIAGNSEGTIMNSYTTGSVSGANGTGGLVGYVYLGTVSTSYSTASVTGGNTIGGLVASIAWGTLSNSYATGNVSGTDTVGGLLGWLNAATITNSYAIGAVTSKSASTDIGGLVGKEGDWDDRIVLDSYYNSDTALATGLRGVGLDTDAMKNTDTYASWDKSVWAIDSKRNNGYPFLKAFYYYVTYDGNGSNSGSVPIDSATYDYNDSITVIGNIGNLSKSYYEFAGWNTSADGSGQNYDESSSFEIQKNTILYAKWAPISYTVSFDSNWGLTSNVQALTIFADQAGKVDYNQEIIVSVPAGATKENLILTITKWLEPQQLVTENDKLISSIYQLSKDIESDLEMMITFKFDSDKVTEHQHPAIFYYDEANRAWVEVEESVIEGNSISIQTNKVAKYALFLVEKKEVVQEVPSLIDIEGHWAEAQIIEAIAKGFVNGFEDRTFKPNHSVSRAEFAVMLAKALKLNGDGVKVTFRDADTIAAWAKSAVAEVVEQGIMNGYKDGSFRPNANISRAEVAVMIARAQGVEGTDVALTFSDVEMIPKWAKSAVAYVNKAGIMTGKSEIVFQATAETTRAEAVTIILRLLQLK</sequence>
<gene>
    <name evidence="3" type="ORF">P0Y55_13445</name>
</gene>
<organism evidence="3 4">
    <name type="scientific">Candidatus Cohnella colombiensis</name>
    <dbReference type="NCBI Taxonomy" id="3121368"/>
    <lineage>
        <taxon>Bacteria</taxon>
        <taxon>Bacillati</taxon>
        <taxon>Bacillota</taxon>
        <taxon>Bacilli</taxon>
        <taxon>Bacillales</taxon>
        <taxon>Paenibacillaceae</taxon>
        <taxon>Cohnella</taxon>
    </lineage>
</organism>
<dbReference type="PANTHER" id="PTHR43308">
    <property type="entry name" value="OUTER MEMBRANE PROTEIN ALPHA-RELATED"/>
    <property type="match status" value="1"/>
</dbReference>
<name>A0AA95EX58_9BACL</name>
<dbReference type="EMBL" id="CP119317">
    <property type="protein sequence ID" value="WEK53577.1"/>
    <property type="molecule type" value="Genomic_DNA"/>
</dbReference>
<keyword evidence="4" id="KW-1185">Reference proteome</keyword>
<feature type="domain" description="SLH" evidence="2">
    <location>
        <begin position="687"/>
        <end position="740"/>
    </location>
</feature>
<feature type="domain" description="SLH" evidence="2">
    <location>
        <begin position="623"/>
        <end position="686"/>
    </location>
</feature>
<dbReference type="InterPro" id="IPR001119">
    <property type="entry name" value="SLH_dom"/>
</dbReference>
<dbReference type="Pfam" id="PF09479">
    <property type="entry name" value="Flg_new"/>
    <property type="match status" value="1"/>
</dbReference>
<evidence type="ECO:0000259" key="2">
    <source>
        <dbReference type="PROSITE" id="PS51272"/>
    </source>
</evidence>
<dbReference type="Gene3D" id="2.60.40.4270">
    <property type="entry name" value="Listeria-Bacteroides repeat domain"/>
    <property type="match status" value="1"/>
</dbReference>
<dbReference type="AlphaFoldDB" id="A0AA95EX58"/>
<dbReference type="PROSITE" id="PS51272">
    <property type="entry name" value="SLH"/>
    <property type="match status" value="3"/>
</dbReference>
<evidence type="ECO:0000256" key="1">
    <source>
        <dbReference type="ARBA" id="ARBA00004196"/>
    </source>
</evidence>
<dbReference type="InterPro" id="IPR051465">
    <property type="entry name" value="Cell_Envelope_Struct_Comp"/>
</dbReference>